<dbReference type="GO" id="GO:0071897">
    <property type="term" value="P:DNA biosynthetic process"/>
    <property type="evidence" value="ECO:0007669"/>
    <property type="project" value="UniProtKB-ARBA"/>
</dbReference>
<dbReference type="InterPro" id="IPR036397">
    <property type="entry name" value="RNaseH_sf"/>
</dbReference>
<feature type="compositionally biased region" description="Acidic residues" evidence="1">
    <location>
        <begin position="630"/>
        <end position="648"/>
    </location>
</feature>
<dbReference type="AlphaFoldDB" id="A0A9P0BGS8"/>
<evidence type="ECO:0000259" key="2">
    <source>
        <dbReference type="Pfam" id="PF16087"/>
    </source>
</evidence>
<dbReference type="Gene3D" id="3.90.1600.10">
    <property type="entry name" value="Palm domain of DNA polymerase"/>
    <property type="match status" value="1"/>
</dbReference>
<reference evidence="3" key="1">
    <citation type="submission" date="2021-12" db="EMBL/GenBank/DDBJ databases">
        <authorList>
            <person name="King R."/>
        </authorList>
    </citation>
    <scope>NUCLEOTIDE SEQUENCE</scope>
</reference>
<evidence type="ECO:0000313" key="4">
    <source>
        <dbReference type="Proteomes" id="UP001154078"/>
    </source>
</evidence>
<dbReference type="GO" id="GO:0003676">
    <property type="term" value="F:nucleic acid binding"/>
    <property type="evidence" value="ECO:0007669"/>
    <property type="project" value="InterPro"/>
</dbReference>
<gene>
    <name evidence="3" type="ORF">MELIAE_LOCUS11099</name>
</gene>
<organism evidence="3 4">
    <name type="scientific">Brassicogethes aeneus</name>
    <name type="common">Rape pollen beetle</name>
    <name type="synonym">Meligethes aeneus</name>
    <dbReference type="NCBI Taxonomy" id="1431903"/>
    <lineage>
        <taxon>Eukaryota</taxon>
        <taxon>Metazoa</taxon>
        <taxon>Ecdysozoa</taxon>
        <taxon>Arthropoda</taxon>
        <taxon>Hexapoda</taxon>
        <taxon>Insecta</taxon>
        <taxon>Pterygota</taxon>
        <taxon>Neoptera</taxon>
        <taxon>Endopterygota</taxon>
        <taxon>Coleoptera</taxon>
        <taxon>Polyphaga</taxon>
        <taxon>Cucujiformia</taxon>
        <taxon>Nitidulidae</taxon>
        <taxon>Meligethinae</taxon>
        <taxon>Brassicogethes</taxon>
    </lineage>
</organism>
<dbReference type="Proteomes" id="UP001154078">
    <property type="component" value="Chromosome 8"/>
</dbReference>
<keyword evidence="4" id="KW-1185">Reference proteome</keyword>
<dbReference type="Pfam" id="PF16087">
    <property type="entry name" value="DUF4817"/>
    <property type="match status" value="1"/>
</dbReference>
<dbReference type="InterPro" id="IPR043502">
    <property type="entry name" value="DNA/RNA_pol_sf"/>
</dbReference>
<dbReference type="PANTHER" id="PTHR47326:SF1">
    <property type="entry name" value="HTH PSQ-TYPE DOMAIN-CONTAINING PROTEIN"/>
    <property type="match status" value="1"/>
</dbReference>
<feature type="compositionally biased region" description="Low complexity" evidence="1">
    <location>
        <begin position="620"/>
        <end position="629"/>
    </location>
</feature>
<evidence type="ECO:0000256" key="1">
    <source>
        <dbReference type="SAM" id="MobiDB-lite"/>
    </source>
</evidence>
<dbReference type="InterPro" id="IPR032135">
    <property type="entry name" value="DUF4817"/>
</dbReference>
<evidence type="ECO:0000313" key="3">
    <source>
        <dbReference type="EMBL" id="CAH0561769.1"/>
    </source>
</evidence>
<name>A0A9P0BGS8_BRAAE</name>
<dbReference type="InterPro" id="IPR023211">
    <property type="entry name" value="DNA_pol_palm_dom_sf"/>
</dbReference>
<proteinExistence type="predicted"/>
<dbReference type="EMBL" id="OV121139">
    <property type="protein sequence ID" value="CAH0561769.1"/>
    <property type="molecule type" value="Genomic_DNA"/>
</dbReference>
<protein>
    <recommendedName>
        <fullName evidence="2">DUF4817 domain-containing protein</fullName>
    </recommendedName>
</protein>
<accession>A0A9P0BGS8</accession>
<dbReference type="SUPFAM" id="SSF56672">
    <property type="entry name" value="DNA/RNA polymerases"/>
    <property type="match status" value="1"/>
</dbReference>
<feature type="region of interest" description="Disordered" evidence="1">
    <location>
        <begin position="620"/>
        <end position="648"/>
    </location>
</feature>
<dbReference type="PANTHER" id="PTHR47326">
    <property type="entry name" value="TRANSPOSABLE ELEMENT TC3 TRANSPOSASE-LIKE PROTEIN"/>
    <property type="match status" value="1"/>
</dbReference>
<sequence length="648" mass="74705">MVFDYGFCNGSATAAVEEYRRRFPRERAPDKNVFIRVFNKLCETGTLPSAKITSEKADRQTLEEVENILDLVEEDATTSTRRIATQLDISQKRVIHTLHEQGLYPYHLQKVQFLYPEDYGKRVEFCRWVTNNRRVVSRILFTDEATFTRDGINNTHNSHVWSDENPYAIVKTNFQHRFSVKVWCTMMAGYLIGPFIMKNRLTGKHHLNFLINELPGLPLNVSALGAKNKPLVNQDSKVAEMNDLKKTIKNPRQQIVGQGGPDVCPAEIELLKKKILEMKHKNRDLNLQCSRGLNKLINNGMGGFANTDRVGISFFNADFPDRPLPISLRRRSFAQQGIIPVNGYRRADNQSEIALKWLFWKEAVQPGKIILVDENKQICYFDGCSLYPFINKYGKYPVEHPQIHISDKDCRKLPMNSVEGLNVLCYPLQLYNTMYYRINQCIHTDDERKFSGTFVADELRKAISLNYKVLEIYEIWEYKSAALTTRRVLYLDTDSVIFTHKSGEFLPEVGDYLGLLTNGPGSNIIEFVSGGPKNYANKVYCLDKNEYKTFCKVCDNAEAIYVHNSRKICITANYNVISRPENKIYRKCYTKRQRVENSFDTVHYGYNDPLVNQNVLVYHQETPQPMETPQPEEDASPSDEPPPLEEDC</sequence>
<feature type="domain" description="DUF4817" evidence="2">
    <location>
        <begin position="3"/>
        <end position="47"/>
    </location>
</feature>
<dbReference type="OrthoDB" id="6753189at2759"/>
<dbReference type="Gene3D" id="3.30.420.10">
    <property type="entry name" value="Ribonuclease H-like superfamily/Ribonuclease H"/>
    <property type="match status" value="1"/>
</dbReference>